<dbReference type="GO" id="GO:0008652">
    <property type="term" value="P:amino acid biosynthetic process"/>
    <property type="evidence" value="ECO:0007669"/>
    <property type="project" value="UniProtKB-UniRule"/>
</dbReference>
<comment type="caution">
    <text evidence="4">The sequence shown here is derived from an EMBL/GenBank/DDBJ whole genome shotgun (WGS) entry which is preliminary data.</text>
</comment>
<dbReference type="InterPro" id="IPR008243">
    <property type="entry name" value="Chorismate_mutase_AroH"/>
</dbReference>
<dbReference type="PANTHER" id="PTHR21164">
    <property type="entry name" value="CHORISMATE MUTASE"/>
    <property type="match status" value="1"/>
</dbReference>
<evidence type="ECO:0000256" key="3">
    <source>
        <dbReference type="PROSITE-ProRule" id="PRU00514"/>
    </source>
</evidence>
<dbReference type="Proteomes" id="UP000841561">
    <property type="component" value="Unassembled WGS sequence"/>
</dbReference>
<dbReference type="NCBIfam" id="TIGR01796">
    <property type="entry name" value="CM_mono_aroH"/>
    <property type="match status" value="1"/>
</dbReference>
<dbReference type="Pfam" id="PF07736">
    <property type="entry name" value="CM_1"/>
    <property type="match status" value="1"/>
</dbReference>
<dbReference type="GO" id="GO:0009073">
    <property type="term" value="P:aromatic amino acid family biosynthetic process"/>
    <property type="evidence" value="ECO:0007669"/>
    <property type="project" value="UniProtKB-UniRule"/>
</dbReference>
<reference evidence="4 6" key="1">
    <citation type="journal article" date="2018" name="Genome Biol.">
        <title>SKESA: strategic k-mer extension for scrupulous assemblies.</title>
        <authorList>
            <person name="Souvorov A."/>
            <person name="Agarwala R."/>
            <person name="Lipman D.J."/>
        </authorList>
    </citation>
    <scope>NUCLEOTIDE SEQUENCE [LARGE SCALE GENOMIC DNA]</scope>
    <source>
        <strain>CFIAFB20140010</strain>
        <strain evidence="4 6">LiDS0115</strain>
    </source>
</reference>
<dbReference type="InterPro" id="IPR035959">
    <property type="entry name" value="RutC-like_sf"/>
</dbReference>
<dbReference type="EMBL" id="DAAHYZ010000003">
    <property type="protein sequence ID" value="HAB7721333.1"/>
    <property type="molecule type" value="Genomic_DNA"/>
</dbReference>
<dbReference type="EC" id="5.4.99.5" evidence="1 3"/>
<dbReference type="SUPFAM" id="SSF55298">
    <property type="entry name" value="YjgF-like"/>
    <property type="match status" value="1"/>
</dbReference>
<organism evidence="4">
    <name type="scientific">Listeria monocytogenes</name>
    <dbReference type="NCBI Taxonomy" id="1639"/>
    <lineage>
        <taxon>Bacteria</taxon>
        <taxon>Bacillati</taxon>
        <taxon>Bacillota</taxon>
        <taxon>Bacilli</taxon>
        <taxon>Bacillales</taxon>
        <taxon>Listeriaceae</taxon>
        <taxon>Listeria</taxon>
    </lineage>
</organism>
<dbReference type="Gene3D" id="3.30.1330.40">
    <property type="entry name" value="RutC-like"/>
    <property type="match status" value="1"/>
</dbReference>
<dbReference type="CDD" id="cd02185">
    <property type="entry name" value="AroH"/>
    <property type="match status" value="1"/>
</dbReference>
<dbReference type="PANTHER" id="PTHR21164:SF0">
    <property type="entry name" value="CHORISMATE MUTASE AROH"/>
    <property type="match status" value="1"/>
</dbReference>
<dbReference type="PIRSF" id="PIRSF005965">
    <property type="entry name" value="Chor_mut_AroH"/>
    <property type="match status" value="1"/>
</dbReference>
<feature type="binding site" evidence="2">
    <location>
        <position position="89"/>
    </location>
    <ligand>
        <name>prephenate</name>
        <dbReference type="ChEBI" id="CHEBI:29934"/>
    </ligand>
</feature>
<proteinExistence type="predicted"/>
<dbReference type="UniPathway" id="UPA00120">
    <property type="reaction ID" value="UER00203"/>
</dbReference>
<evidence type="ECO:0000313" key="5">
    <source>
        <dbReference type="EMBL" id="HAC3055130.1"/>
    </source>
</evidence>
<name>A0A3T1H9S4_LISMN</name>
<accession>A0A3T1H9S4</accession>
<reference evidence="4" key="2">
    <citation type="submission" date="2020-01" db="EMBL/GenBank/DDBJ databases">
        <authorList>
            <consortium name="NCBI Pathogen Detection Project"/>
        </authorList>
    </citation>
    <scope>NUCLEOTIDE SEQUENCE</scope>
    <source>
        <strain evidence="4">CFIAFB20140010</strain>
        <strain evidence="5">LiDS0115</strain>
    </source>
</reference>
<keyword evidence="2 3" id="KW-0028">Amino-acid biosynthesis</keyword>
<protein>
    <recommendedName>
        <fullName evidence="1 3">chorismate mutase</fullName>
        <ecNumber evidence="1 3">5.4.99.5</ecNumber>
    </recommendedName>
</protein>
<dbReference type="AlphaFoldDB" id="A0A3T1H9S4"/>
<sequence length="124" mass="13762">MRAIRGATTIEHNTAEEIYAATKELFEEILTQNEITDSEQLTSVIITVTEDIFAAFPAKAVRETAGFELVPVMGMQEIPVPNSLSMCIRFMVFTDLHKPLAAINHVYLRGAKVLRPDLVKEGDA</sequence>
<comment type="catalytic activity">
    <reaction evidence="3">
        <text>chorismate = prephenate</text>
        <dbReference type="Rhea" id="RHEA:13897"/>
        <dbReference type="ChEBI" id="CHEBI:29748"/>
        <dbReference type="ChEBI" id="CHEBI:29934"/>
        <dbReference type="EC" id="5.4.99.5"/>
    </reaction>
</comment>
<gene>
    <name evidence="4" type="primary">aroH</name>
    <name evidence="4" type="ORF">GYP27_05025</name>
    <name evidence="5" type="ORF">GZK27_06395</name>
</gene>
<dbReference type="GO" id="GO:0046417">
    <property type="term" value="P:chorismate metabolic process"/>
    <property type="evidence" value="ECO:0007669"/>
    <property type="project" value="TreeGrafter"/>
</dbReference>
<dbReference type="GO" id="GO:0004106">
    <property type="term" value="F:chorismate mutase activity"/>
    <property type="evidence" value="ECO:0007669"/>
    <property type="project" value="UniProtKB-UniRule"/>
</dbReference>
<feature type="binding site" evidence="2">
    <location>
        <position position="107"/>
    </location>
    <ligand>
        <name>prephenate</name>
        <dbReference type="ChEBI" id="CHEBI:29934"/>
    </ligand>
</feature>
<dbReference type="PROSITE" id="PS51167">
    <property type="entry name" value="CHORISMATE_MUT_1"/>
    <property type="match status" value="1"/>
</dbReference>
<feature type="binding site" evidence="2">
    <location>
        <position position="5"/>
    </location>
    <ligand>
        <name>prephenate</name>
        <dbReference type="ChEBI" id="CHEBI:29934"/>
    </ligand>
</feature>
<evidence type="ECO:0000313" key="6">
    <source>
        <dbReference type="Proteomes" id="UP000841561"/>
    </source>
</evidence>
<evidence type="ECO:0000313" key="4">
    <source>
        <dbReference type="EMBL" id="HAB7721333.1"/>
    </source>
</evidence>
<evidence type="ECO:0000256" key="1">
    <source>
        <dbReference type="NCBIfam" id="TIGR01796"/>
    </source>
</evidence>
<dbReference type="Proteomes" id="UP000840569">
    <property type="component" value="Unassembled WGS sequence"/>
</dbReference>
<dbReference type="RefSeq" id="WP_014602111.1">
    <property type="nucleotide sequence ID" value="NC_021823.1"/>
</dbReference>
<keyword evidence="2 3" id="KW-0057">Aromatic amino acid biosynthesis</keyword>
<dbReference type="EMBL" id="DAAKPP010000003">
    <property type="protein sequence ID" value="HAC3055130.1"/>
    <property type="molecule type" value="Genomic_DNA"/>
</dbReference>
<evidence type="ECO:0000256" key="2">
    <source>
        <dbReference type="PIRSR" id="PIRSR005965-1"/>
    </source>
</evidence>
<keyword evidence="3 4" id="KW-0413">Isomerase</keyword>